<reference evidence="3 4" key="1">
    <citation type="submission" date="2019-10" db="EMBL/GenBank/DDBJ databases">
        <title>Bacillus aerolatum sp. nov., isolated from bioaerosol of sport playgrounds.</title>
        <authorList>
            <person name="Chen P."/>
            <person name="Zhang G."/>
        </authorList>
    </citation>
    <scope>NUCLEOTIDE SEQUENCE [LARGE SCALE GENOMIC DNA]</scope>
    <source>
        <strain evidence="3 4">CX253</strain>
    </source>
</reference>
<gene>
    <name evidence="3" type="ORF">F9802_16480</name>
</gene>
<proteinExistence type="predicted"/>
<organism evidence="3 4">
    <name type="scientific">Bacillus aerolatus</name>
    <dbReference type="NCBI Taxonomy" id="2653354"/>
    <lineage>
        <taxon>Bacteria</taxon>
        <taxon>Bacillati</taxon>
        <taxon>Bacillota</taxon>
        <taxon>Bacilli</taxon>
        <taxon>Bacillales</taxon>
        <taxon>Bacillaceae</taxon>
        <taxon>Bacillus</taxon>
    </lineage>
</organism>
<comment type="caution">
    <text evidence="3">The sequence shown here is derived from an EMBL/GenBank/DDBJ whole genome shotgun (WGS) entry which is preliminary data.</text>
</comment>
<protein>
    <recommendedName>
        <fullName evidence="2">Cell wall-active antibiotics response LiaF-like C-terminal domain-containing protein</fullName>
    </recommendedName>
</protein>
<dbReference type="InterPro" id="IPR047793">
    <property type="entry name" value="LiaF_C"/>
</dbReference>
<dbReference type="PIRSF" id="PIRSF031509">
    <property type="entry name" value="Cell_wall_LiaF/YvqF"/>
    <property type="match status" value="1"/>
</dbReference>
<name>A0A6I1FBX9_9BACI</name>
<dbReference type="InterPro" id="IPR016975">
    <property type="entry name" value="Cell_wall_LiaF"/>
</dbReference>
<keyword evidence="4" id="KW-1185">Reference proteome</keyword>
<feature type="transmembrane region" description="Helical" evidence="1">
    <location>
        <begin position="85"/>
        <end position="117"/>
    </location>
</feature>
<dbReference type="Pfam" id="PF09922">
    <property type="entry name" value="LiaF-like_C"/>
    <property type="match status" value="1"/>
</dbReference>
<keyword evidence="1" id="KW-1133">Transmembrane helix</keyword>
<dbReference type="NCBIfam" id="NF040535">
    <property type="entry name" value="LiaF_C_term"/>
    <property type="match status" value="1"/>
</dbReference>
<dbReference type="GO" id="GO:0016020">
    <property type="term" value="C:membrane"/>
    <property type="evidence" value="ECO:0007669"/>
    <property type="project" value="InterPro"/>
</dbReference>
<dbReference type="InterPro" id="IPR024425">
    <property type="entry name" value="LiaF-like_C"/>
</dbReference>
<dbReference type="Proteomes" id="UP000429595">
    <property type="component" value="Unassembled WGS sequence"/>
</dbReference>
<evidence type="ECO:0000313" key="4">
    <source>
        <dbReference type="Proteomes" id="UP000429595"/>
    </source>
</evidence>
<feature type="transmembrane region" description="Helical" evidence="1">
    <location>
        <begin position="42"/>
        <end position="73"/>
    </location>
</feature>
<sequence>MAAEVLGTFRLGWLHIIIIAASRKGEKRMPSLKRTDMLTVFLLAALLIVLIEATFFHGDFVFSLFFGIAMMYFGRKWNASWFGKLLFWFGLFMTVMMILSMTSLRMLVMAGLIYMLYRYLQSKKEPARFSLSAENISSTPLNPGESIKHSFLKNKLFSVQSTPEHSYEWKDIHIQGMLGDITVDVSNTVLPKGTAVISVRQMMGKVKVDIPYEIPVRIRFATLVGNVHLFQRFPIPVWNDTFYFEDEHHSEQEGAETTIVLLISTVIGDVEVNRV</sequence>
<dbReference type="AlphaFoldDB" id="A0A6I1FBX9"/>
<keyword evidence="1" id="KW-0812">Transmembrane</keyword>
<evidence type="ECO:0000259" key="2">
    <source>
        <dbReference type="Pfam" id="PF09922"/>
    </source>
</evidence>
<dbReference type="EMBL" id="WEIO01000011">
    <property type="protein sequence ID" value="KAB7704765.1"/>
    <property type="molecule type" value="Genomic_DNA"/>
</dbReference>
<accession>A0A6I1FBX9</accession>
<evidence type="ECO:0000313" key="3">
    <source>
        <dbReference type="EMBL" id="KAB7704765.1"/>
    </source>
</evidence>
<evidence type="ECO:0000256" key="1">
    <source>
        <dbReference type="SAM" id="Phobius"/>
    </source>
</evidence>
<feature type="domain" description="Cell wall-active antibiotics response LiaF-like C-terminal" evidence="2">
    <location>
        <begin position="157"/>
        <end position="272"/>
    </location>
</feature>
<keyword evidence="1" id="KW-0472">Membrane</keyword>